<dbReference type="EMBL" id="CVRB01000005">
    <property type="protein sequence ID" value="CRK84580.1"/>
    <property type="molecule type" value="Genomic_DNA"/>
</dbReference>
<dbReference type="CDD" id="cd20694">
    <property type="entry name" value="CdiI_Ct-like"/>
    <property type="match status" value="1"/>
</dbReference>
<evidence type="ECO:0000313" key="1">
    <source>
        <dbReference type="EMBL" id="CRK84580.1"/>
    </source>
</evidence>
<evidence type="ECO:0008006" key="3">
    <source>
        <dbReference type="Google" id="ProtNLM"/>
    </source>
</evidence>
<evidence type="ECO:0000313" key="2">
    <source>
        <dbReference type="Proteomes" id="UP000199087"/>
    </source>
</evidence>
<proteinExistence type="predicted"/>
<accession>A0A0U1P2V2</accession>
<dbReference type="AlphaFoldDB" id="A0A0U1P2V2"/>
<gene>
    <name evidence="1" type="ORF">BN000_04622</name>
</gene>
<name>A0A0U1P2V2_9BACI</name>
<keyword evidence="2" id="KW-1185">Reference proteome</keyword>
<sequence length="124" mass="14589">MKKRIYKPLEEFSNDQIRDILNRNVIDELITLPLSVGEYHINWKYVQDICARLSEHENPLIRANAVLGFAYIARTKGMLEKHIVKPIVLKELRENQKFNWRIIDAINDINLFMNWKIGAKSIIG</sequence>
<reference evidence="2" key="1">
    <citation type="submission" date="2015-05" db="EMBL/GenBank/DDBJ databases">
        <authorList>
            <person name="Urmite Genomes"/>
        </authorList>
    </citation>
    <scope>NUCLEOTIDE SEQUENCE [LARGE SCALE GENOMIC DNA]</scope>
    <source>
        <strain evidence="2">LF1</strain>
    </source>
</reference>
<protein>
    <recommendedName>
        <fullName evidence="3">HEAT repeat domain-containing protein</fullName>
    </recommendedName>
</protein>
<organism evidence="1 2">
    <name type="scientific">Neobacillus massiliamazoniensis</name>
    <dbReference type="NCBI Taxonomy" id="1499688"/>
    <lineage>
        <taxon>Bacteria</taxon>
        <taxon>Bacillati</taxon>
        <taxon>Bacillota</taxon>
        <taxon>Bacilli</taxon>
        <taxon>Bacillales</taxon>
        <taxon>Bacillaceae</taxon>
        <taxon>Neobacillus</taxon>
    </lineage>
</organism>
<dbReference type="STRING" id="1499688.BN000_04622"/>
<dbReference type="OrthoDB" id="2083307at2"/>
<dbReference type="InterPro" id="IPR049796">
    <property type="entry name" value="CdiI_Ct-like"/>
</dbReference>
<dbReference type="Proteomes" id="UP000199087">
    <property type="component" value="Unassembled WGS sequence"/>
</dbReference>
<dbReference type="RefSeq" id="WP_090638647.1">
    <property type="nucleotide sequence ID" value="NZ_CVRB01000005.1"/>
</dbReference>